<accession>A0A1G6MVY7</accession>
<dbReference type="PANTHER" id="PTHR47755">
    <property type="entry name" value="CELL DIVISION PROTEIN FTSX"/>
    <property type="match status" value="1"/>
</dbReference>
<sequence>MRFQFILSEIGIGLRRNLSMTVSVILVTFVSLTFVGAAVLTQIQITKLKGEWYDKVEISVFLCPQGSTKPTCAEGEATEDQIGAIGALLEQPDVASEIQDVTFETKEQAWVLFSKDYSDRWWFSALTEDDMNASFRIKLTDPEQYQVINDVLSGRPGVEEVRDQRQIFEPLFLVLNRATLLSAGLAAVMLLAAVLLITTTIRLSALSRKRETGIMRLVGASNFFIQLPFMLEGAIAATVGALLSMGGLWLGVKFLIEDWLGQSVQWIPYITTSDVWVIAPILVGVAFLLAAISSIVTLSRYTKV</sequence>
<dbReference type="PANTHER" id="PTHR47755:SF1">
    <property type="entry name" value="CELL DIVISION PROTEIN FTSX"/>
    <property type="match status" value="1"/>
</dbReference>
<dbReference type="EMBL" id="FMYH01000003">
    <property type="protein sequence ID" value="SDC59125.1"/>
    <property type="molecule type" value="Genomic_DNA"/>
</dbReference>
<evidence type="ECO:0000256" key="4">
    <source>
        <dbReference type="ARBA" id="ARBA00011160"/>
    </source>
</evidence>
<protein>
    <recommendedName>
        <fullName evidence="5 12">Cell division protein FtsX</fullName>
    </recommendedName>
</protein>
<evidence type="ECO:0000256" key="1">
    <source>
        <dbReference type="ARBA" id="ARBA00003552"/>
    </source>
</evidence>
<evidence type="ECO:0000256" key="11">
    <source>
        <dbReference type="ARBA" id="ARBA00023306"/>
    </source>
</evidence>
<dbReference type="GO" id="GO:0005886">
    <property type="term" value="C:plasma membrane"/>
    <property type="evidence" value="ECO:0007669"/>
    <property type="project" value="UniProtKB-SubCell"/>
</dbReference>
<dbReference type="InterPro" id="IPR003838">
    <property type="entry name" value="ABC3_permease_C"/>
</dbReference>
<keyword evidence="8 13" id="KW-0812">Transmembrane</keyword>
<evidence type="ECO:0000256" key="2">
    <source>
        <dbReference type="ARBA" id="ARBA00004651"/>
    </source>
</evidence>
<feature type="transmembrane region" description="Helical" evidence="13">
    <location>
        <begin position="223"/>
        <end position="256"/>
    </location>
</feature>
<evidence type="ECO:0000313" key="17">
    <source>
        <dbReference type="Proteomes" id="UP000199039"/>
    </source>
</evidence>
<evidence type="ECO:0000256" key="3">
    <source>
        <dbReference type="ARBA" id="ARBA00007379"/>
    </source>
</evidence>
<evidence type="ECO:0000256" key="7">
    <source>
        <dbReference type="ARBA" id="ARBA00022618"/>
    </source>
</evidence>
<dbReference type="AlphaFoldDB" id="A0A1G6MVY7"/>
<dbReference type="STRING" id="1814289.SAMN05216410_1972"/>
<feature type="domain" description="ABC3 transporter permease C-terminal" evidence="14">
    <location>
        <begin position="185"/>
        <end position="303"/>
    </location>
</feature>
<gene>
    <name evidence="16" type="ORF">SAMN05216410_1972</name>
</gene>
<evidence type="ECO:0000313" key="16">
    <source>
        <dbReference type="EMBL" id="SDC59125.1"/>
    </source>
</evidence>
<comment type="subcellular location">
    <subcellularLocation>
        <location evidence="2">Cell membrane</location>
        <topology evidence="2">Multi-pass membrane protein</topology>
    </subcellularLocation>
</comment>
<dbReference type="NCBIfam" id="NF038346">
    <property type="entry name" value="FtsX_actino"/>
    <property type="match status" value="1"/>
</dbReference>
<evidence type="ECO:0000256" key="13">
    <source>
        <dbReference type="SAM" id="Phobius"/>
    </source>
</evidence>
<dbReference type="PIRSF" id="PIRSF003097">
    <property type="entry name" value="FtsX"/>
    <property type="match status" value="1"/>
</dbReference>
<evidence type="ECO:0000259" key="15">
    <source>
        <dbReference type="Pfam" id="PF18075"/>
    </source>
</evidence>
<dbReference type="OrthoDB" id="9812531at2"/>
<keyword evidence="11 12" id="KW-0131">Cell cycle</keyword>
<comment type="function">
    <text evidence="1">Part of the ABC transporter FtsEX involved in cellular division.</text>
</comment>
<comment type="similarity">
    <text evidence="3 12">Belongs to the ABC-4 integral membrane protein family. FtsX subfamily.</text>
</comment>
<evidence type="ECO:0000256" key="5">
    <source>
        <dbReference type="ARBA" id="ARBA00021907"/>
    </source>
</evidence>
<feature type="transmembrane region" description="Helical" evidence="13">
    <location>
        <begin position="276"/>
        <end position="298"/>
    </location>
</feature>
<evidence type="ECO:0000256" key="10">
    <source>
        <dbReference type="ARBA" id="ARBA00023136"/>
    </source>
</evidence>
<keyword evidence="7 12" id="KW-0132">Cell division</keyword>
<dbReference type="InterPro" id="IPR047929">
    <property type="entry name" value="FtsX_actino"/>
</dbReference>
<evidence type="ECO:0000256" key="9">
    <source>
        <dbReference type="ARBA" id="ARBA00022989"/>
    </source>
</evidence>
<feature type="transmembrane region" description="Helical" evidence="13">
    <location>
        <begin position="180"/>
        <end position="203"/>
    </location>
</feature>
<comment type="subunit">
    <text evidence="4">Forms a membrane-associated complex with FtsE.</text>
</comment>
<organism evidence="16 17">
    <name type="scientific">Sanguibacter gelidistatuariae</name>
    <dbReference type="NCBI Taxonomy" id="1814289"/>
    <lineage>
        <taxon>Bacteria</taxon>
        <taxon>Bacillati</taxon>
        <taxon>Actinomycetota</taxon>
        <taxon>Actinomycetes</taxon>
        <taxon>Micrococcales</taxon>
        <taxon>Sanguibacteraceae</taxon>
        <taxon>Sanguibacter</taxon>
    </lineage>
</organism>
<reference evidence="16 17" key="1">
    <citation type="submission" date="2016-09" db="EMBL/GenBank/DDBJ databases">
        <authorList>
            <person name="Capua I."/>
            <person name="De Benedictis P."/>
            <person name="Joannis T."/>
            <person name="Lombin L.H."/>
            <person name="Cattoli G."/>
        </authorList>
    </citation>
    <scope>NUCLEOTIDE SEQUENCE [LARGE SCALE GENOMIC DNA]</scope>
    <source>
        <strain evidence="16 17">ISLP-3</strain>
    </source>
</reference>
<keyword evidence="17" id="KW-1185">Reference proteome</keyword>
<dbReference type="Pfam" id="PF02687">
    <property type="entry name" value="FtsX"/>
    <property type="match status" value="1"/>
</dbReference>
<evidence type="ECO:0000256" key="8">
    <source>
        <dbReference type="ARBA" id="ARBA00022692"/>
    </source>
</evidence>
<dbReference type="Gene3D" id="3.30.70.3040">
    <property type="match status" value="1"/>
</dbReference>
<feature type="transmembrane region" description="Helical" evidence="13">
    <location>
        <begin position="21"/>
        <end position="45"/>
    </location>
</feature>
<keyword evidence="9 13" id="KW-1133">Transmembrane helix</keyword>
<keyword evidence="10 12" id="KW-0472">Membrane</keyword>
<evidence type="ECO:0000256" key="6">
    <source>
        <dbReference type="ARBA" id="ARBA00022475"/>
    </source>
</evidence>
<evidence type="ECO:0000259" key="14">
    <source>
        <dbReference type="Pfam" id="PF02687"/>
    </source>
</evidence>
<dbReference type="Proteomes" id="UP000199039">
    <property type="component" value="Unassembled WGS sequence"/>
</dbReference>
<dbReference type="InterPro" id="IPR040690">
    <property type="entry name" value="FtsX_ECD"/>
</dbReference>
<keyword evidence="6 12" id="KW-1003">Cell membrane</keyword>
<dbReference type="RefSeq" id="WP_093182829.1">
    <property type="nucleotide sequence ID" value="NZ_FMYH01000003.1"/>
</dbReference>
<feature type="domain" description="FtsX extracellular" evidence="15">
    <location>
        <begin position="56"/>
        <end position="161"/>
    </location>
</feature>
<name>A0A1G6MVY7_9MICO</name>
<dbReference type="InterPro" id="IPR004513">
    <property type="entry name" value="FtsX"/>
</dbReference>
<proteinExistence type="inferred from homology"/>
<evidence type="ECO:0000256" key="12">
    <source>
        <dbReference type="PIRNR" id="PIRNR003097"/>
    </source>
</evidence>
<dbReference type="Pfam" id="PF18075">
    <property type="entry name" value="FtsX_ECD"/>
    <property type="match status" value="1"/>
</dbReference>
<dbReference type="GO" id="GO:0051301">
    <property type="term" value="P:cell division"/>
    <property type="evidence" value="ECO:0007669"/>
    <property type="project" value="UniProtKB-KW"/>
</dbReference>